<feature type="domain" description="HTH luxR-type" evidence="5">
    <location>
        <begin position="82"/>
        <end position="147"/>
    </location>
</feature>
<dbReference type="PANTHER" id="PTHR44688">
    <property type="entry name" value="DNA-BINDING TRANSCRIPTIONAL ACTIVATOR DEVR_DOSR"/>
    <property type="match status" value="1"/>
</dbReference>
<dbReference type="InterPro" id="IPR016032">
    <property type="entry name" value="Sig_transdc_resp-reg_C-effctor"/>
</dbReference>
<dbReference type="Gene3D" id="1.10.10.10">
    <property type="entry name" value="Winged helix-like DNA-binding domain superfamily/Winged helix DNA-binding domain"/>
    <property type="match status" value="1"/>
</dbReference>
<accession>A0ABU5TIX6</accession>
<dbReference type="CDD" id="cd06170">
    <property type="entry name" value="LuxR_C_like"/>
    <property type="match status" value="1"/>
</dbReference>
<reference evidence="6 7" key="1">
    <citation type="submission" date="2023-12" db="EMBL/GenBank/DDBJ databases">
        <title>Baltic Sea Cyanobacteria.</title>
        <authorList>
            <person name="Delbaje E."/>
            <person name="Fewer D.P."/>
            <person name="Shishido T.K."/>
        </authorList>
    </citation>
    <scope>NUCLEOTIDE SEQUENCE [LARGE SCALE GENOMIC DNA]</scope>
    <source>
        <strain evidence="6 7">UHCC 0370</strain>
    </source>
</reference>
<dbReference type="PROSITE" id="PS50043">
    <property type="entry name" value="HTH_LUXR_2"/>
    <property type="match status" value="1"/>
</dbReference>
<dbReference type="RefSeq" id="WP_281008350.1">
    <property type="nucleotide sequence ID" value="NZ_JAYGIE010000072.1"/>
</dbReference>
<sequence>MAPFTSEKLRLTSRQHRILQLVNQGKPLNELAYELGTSRDAAELLEDIAVRLNHRLNLNYQPEEQPPDKQQPKPLQKRETHNSIDNELLTPRQCEILRLVANGLTTKEIAKSLFISVKTVETHRGQVMQRLNIHDLAGLIRYALRVGLISLDE</sequence>
<dbReference type="EMBL" id="JAYGIE010000072">
    <property type="protein sequence ID" value="MEA5478253.1"/>
    <property type="molecule type" value="Genomic_DNA"/>
</dbReference>
<dbReference type="SUPFAM" id="SSF46894">
    <property type="entry name" value="C-terminal effector domain of the bipartite response regulators"/>
    <property type="match status" value="1"/>
</dbReference>
<keyword evidence="3" id="KW-0804">Transcription</keyword>
<dbReference type="PRINTS" id="PR00038">
    <property type="entry name" value="HTHLUXR"/>
</dbReference>
<evidence type="ECO:0000313" key="7">
    <source>
        <dbReference type="Proteomes" id="UP001301388"/>
    </source>
</evidence>
<feature type="compositionally biased region" description="Basic and acidic residues" evidence="4">
    <location>
        <begin position="66"/>
        <end position="84"/>
    </location>
</feature>
<protein>
    <submittedName>
        <fullName evidence="6">Response regulator transcription factor</fullName>
    </submittedName>
</protein>
<gene>
    <name evidence="6" type="ORF">VB774_11560</name>
</gene>
<evidence type="ECO:0000256" key="2">
    <source>
        <dbReference type="ARBA" id="ARBA00023125"/>
    </source>
</evidence>
<dbReference type="PANTHER" id="PTHR44688:SF16">
    <property type="entry name" value="DNA-BINDING TRANSCRIPTIONAL ACTIVATOR DEVR_DOSR"/>
    <property type="match status" value="1"/>
</dbReference>
<evidence type="ECO:0000256" key="1">
    <source>
        <dbReference type="ARBA" id="ARBA00023015"/>
    </source>
</evidence>
<keyword evidence="7" id="KW-1185">Reference proteome</keyword>
<keyword evidence="1" id="KW-0805">Transcription regulation</keyword>
<dbReference type="InterPro" id="IPR036388">
    <property type="entry name" value="WH-like_DNA-bd_sf"/>
</dbReference>
<dbReference type="SMART" id="SM00421">
    <property type="entry name" value="HTH_LUXR"/>
    <property type="match status" value="1"/>
</dbReference>
<proteinExistence type="predicted"/>
<keyword evidence="2" id="KW-0238">DNA-binding</keyword>
<name>A0ABU5TIX6_9CYAN</name>
<dbReference type="Proteomes" id="UP001301388">
    <property type="component" value="Unassembled WGS sequence"/>
</dbReference>
<evidence type="ECO:0000256" key="4">
    <source>
        <dbReference type="SAM" id="MobiDB-lite"/>
    </source>
</evidence>
<evidence type="ECO:0000256" key="3">
    <source>
        <dbReference type="ARBA" id="ARBA00023163"/>
    </source>
</evidence>
<evidence type="ECO:0000259" key="5">
    <source>
        <dbReference type="PROSITE" id="PS50043"/>
    </source>
</evidence>
<organism evidence="6 7">
    <name type="scientific">Pseudanabaena galeata UHCC 0370</name>
    <dbReference type="NCBI Taxonomy" id="3110310"/>
    <lineage>
        <taxon>Bacteria</taxon>
        <taxon>Bacillati</taxon>
        <taxon>Cyanobacteriota</taxon>
        <taxon>Cyanophyceae</taxon>
        <taxon>Pseudanabaenales</taxon>
        <taxon>Pseudanabaenaceae</taxon>
        <taxon>Pseudanabaena</taxon>
    </lineage>
</organism>
<feature type="region of interest" description="Disordered" evidence="4">
    <location>
        <begin position="57"/>
        <end position="84"/>
    </location>
</feature>
<dbReference type="Pfam" id="PF00196">
    <property type="entry name" value="GerE"/>
    <property type="match status" value="1"/>
</dbReference>
<comment type="caution">
    <text evidence="6">The sequence shown here is derived from an EMBL/GenBank/DDBJ whole genome shotgun (WGS) entry which is preliminary data.</text>
</comment>
<evidence type="ECO:0000313" key="6">
    <source>
        <dbReference type="EMBL" id="MEA5478253.1"/>
    </source>
</evidence>
<dbReference type="InterPro" id="IPR000792">
    <property type="entry name" value="Tscrpt_reg_LuxR_C"/>
</dbReference>